<name>A0A8A1LQV4_AJEC8</name>
<keyword evidence="1" id="KW-0687">Ribonucleoprotein</keyword>
<evidence type="ECO:0000313" key="1">
    <source>
        <dbReference type="EMBL" id="QSS56638.1"/>
    </source>
</evidence>
<protein>
    <submittedName>
        <fullName evidence="1">60S ribosomal protein L34B</fullName>
    </submittedName>
</protein>
<reference evidence="1" key="1">
    <citation type="submission" date="2021-01" db="EMBL/GenBank/DDBJ databases">
        <title>Chromosome-level genome assembly of a human fungal pathogen reveals clustering of transcriptionally co-regulated genes.</title>
        <authorList>
            <person name="Voorhies M."/>
            <person name="Cohen S."/>
            <person name="Shea T.P."/>
            <person name="Petrus S."/>
            <person name="Munoz J.F."/>
            <person name="Poplawski S."/>
            <person name="Goldman W.E."/>
            <person name="Michael T."/>
            <person name="Cuomo C.A."/>
            <person name="Sil A."/>
            <person name="Beyhan S."/>
        </authorList>
    </citation>
    <scope>NUCLEOTIDE SEQUENCE</scope>
    <source>
        <strain evidence="1">H88</strain>
    </source>
</reference>
<gene>
    <name evidence="1" type="primary">RPL34</name>
    <name evidence="1" type="ORF">I7I53_04907</name>
</gene>
<sequence>MRHHRSPVHMHKICTLNTTILQQKVNINGPPRQLLVVSDAFACHLCSAIIESMASVGSTSLYEEIDRCQPALKKGLHLQDKKAYLSGNSRQVVIFRLSVKLKFVSLIQKIGYPIFPHKVRT</sequence>
<accession>A0A8A1LQV4</accession>
<evidence type="ECO:0000313" key="2">
    <source>
        <dbReference type="Proteomes" id="UP000663419"/>
    </source>
</evidence>
<dbReference type="GO" id="GO:0005840">
    <property type="term" value="C:ribosome"/>
    <property type="evidence" value="ECO:0007669"/>
    <property type="project" value="UniProtKB-KW"/>
</dbReference>
<proteinExistence type="predicted"/>
<keyword evidence="1" id="KW-0689">Ribosomal protein</keyword>
<dbReference type="EMBL" id="CP069106">
    <property type="protein sequence ID" value="QSS56638.1"/>
    <property type="molecule type" value="Genomic_DNA"/>
</dbReference>
<organism evidence="1 2">
    <name type="scientific">Ajellomyces capsulatus (strain H88)</name>
    <name type="common">Darling's disease fungus</name>
    <name type="synonym">Histoplasma capsulatum</name>
    <dbReference type="NCBI Taxonomy" id="544711"/>
    <lineage>
        <taxon>Eukaryota</taxon>
        <taxon>Fungi</taxon>
        <taxon>Dikarya</taxon>
        <taxon>Ascomycota</taxon>
        <taxon>Pezizomycotina</taxon>
        <taxon>Eurotiomycetes</taxon>
        <taxon>Eurotiomycetidae</taxon>
        <taxon>Onygenales</taxon>
        <taxon>Ajellomycetaceae</taxon>
        <taxon>Histoplasma</taxon>
    </lineage>
</organism>
<dbReference type="Proteomes" id="UP000663419">
    <property type="component" value="Chromosome 5"/>
</dbReference>
<dbReference type="VEuPathDB" id="FungiDB:I7I53_04907"/>
<dbReference type="AlphaFoldDB" id="A0A8A1LQV4"/>